<dbReference type="AlphaFoldDB" id="A0A3N0DUJ2"/>
<keyword evidence="4" id="KW-1185">Reference proteome</keyword>
<dbReference type="Proteomes" id="UP000277094">
    <property type="component" value="Unassembled WGS sequence"/>
</dbReference>
<feature type="chain" id="PRO_5018212190" description="Bacterial Ig-like domain-containing protein" evidence="2">
    <location>
        <begin position="22"/>
        <end position="263"/>
    </location>
</feature>
<keyword evidence="2" id="KW-0732">Signal</keyword>
<gene>
    <name evidence="3" type="ORF">EFL95_09830</name>
</gene>
<feature type="region of interest" description="Disordered" evidence="1">
    <location>
        <begin position="162"/>
        <end position="193"/>
    </location>
</feature>
<comment type="caution">
    <text evidence="3">The sequence shown here is derived from an EMBL/GenBank/DDBJ whole genome shotgun (WGS) entry which is preliminary data.</text>
</comment>
<evidence type="ECO:0000256" key="2">
    <source>
        <dbReference type="SAM" id="SignalP"/>
    </source>
</evidence>
<evidence type="ECO:0000313" key="4">
    <source>
        <dbReference type="Proteomes" id="UP000277094"/>
    </source>
</evidence>
<accession>A0A3N0DUJ2</accession>
<name>A0A3N0DUJ2_9ACTN</name>
<evidence type="ECO:0008006" key="5">
    <source>
        <dbReference type="Google" id="ProtNLM"/>
    </source>
</evidence>
<feature type="compositionally biased region" description="Acidic residues" evidence="1">
    <location>
        <begin position="166"/>
        <end position="179"/>
    </location>
</feature>
<organism evidence="3 4">
    <name type="scientific">Nocardioides marmorisolisilvae</name>
    <dbReference type="NCBI Taxonomy" id="1542737"/>
    <lineage>
        <taxon>Bacteria</taxon>
        <taxon>Bacillati</taxon>
        <taxon>Actinomycetota</taxon>
        <taxon>Actinomycetes</taxon>
        <taxon>Propionibacteriales</taxon>
        <taxon>Nocardioidaceae</taxon>
        <taxon>Nocardioides</taxon>
    </lineage>
</organism>
<protein>
    <recommendedName>
        <fullName evidence="5">Bacterial Ig-like domain-containing protein</fullName>
    </recommendedName>
</protein>
<sequence length="263" mass="26222">MAAGFLAAATALIGPASPAGAAPNASATIGDVSCVDTDGTVTVDLQAGDSDAATFTVLVDGSSYGDDTEVDAAGTGQVVVTGLEDGDHTVEVLAFVGDSDGDTVASSDISVACDVAPEGPYTNIKGDVYDGCEYTGVVSASNKAIAGDTDDLQPVEFQVVFTPTDDPVDDPGDSTDDGTGDGTDPAPDPAPRVSTVGVEEVLATFTLDAENQTYDSTFELGTTGDLVLRAGETTVASTHIGRCEVVAVENTAGGGHSLPDTGF</sequence>
<reference evidence="3 4" key="1">
    <citation type="submission" date="2018-11" db="EMBL/GenBank/DDBJ databases">
        <authorList>
            <person name="Li F."/>
        </authorList>
    </citation>
    <scope>NUCLEOTIDE SEQUENCE [LARGE SCALE GENOMIC DNA]</scope>
    <source>
        <strain evidence="3 4">KIS18-7</strain>
    </source>
</reference>
<evidence type="ECO:0000313" key="3">
    <source>
        <dbReference type="EMBL" id="RNL79292.1"/>
    </source>
</evidence>
<proteinExistence type="predicted"/>
<evidence type="ECO:0000256" key="1">
    <source>
        <dbReference type="SAM" id="MobiDB-lite"/>
    </source>
</evidence>
<feature type="signal peptide" evidence="2">
    <location>
        <begin position="1"/>
        <end position="21"/>
    </location>
</feature>
<dbReference type="EMBL" id="RJSG01000002">
    <property type="protein sequence ID" value="RNL79292.1"/>
    <property type="molecule type" value="Genomic_DNA"/>
</dbReference>